<dbReference type="EMBL" id="JBHTBH010000014">
    <property type="protein sequence ID" value="MFC7330887.1"/>
    <property type="molecule type" value="Genomic_DNA"/>
</dbReference>
<dbReference type="Pfam" id="PF01266">
    <property type="entry name" value="DAO"/>
    <property type="match status" value="1"/>
</dbReference>
<dbReference type="GO" id="GO:0016491">
    <property type="term" value="F:oxidoreductase activity"/>
    <property type="evidence" value="ECO:0007669"/>
    <property type="project" value="UniProtKB-KW"/>
</dbReference>
<dbReference type="InterPro" id="IPR006076">
    <property type="entry name" value="FAD-dep_OxRdtase"/>
</dbReference>
<dbReference type="RefSeq" id="WP_379873526.1">
    <property type="nucleotide sequence ID" value="NZ_JBHTBH010000014.1"/>
</dbReference>
<dbReference type="InterPro" id="IPR036188">
    <property type="entry name" value="FAD/NAD-bd_sf"/>
</dbReference>
<dbReference type="Gene3D" id="3.50.50.60">
    <property type="entry name" value="FAD/NAD(P)-binding domain"/>
    <property type="match status" value="1"/>
</dbReference>
<evidence type="ECO:0000313" key="6">
    <source>
        <dbReference type="EMBL" id="MFC7330887.1"/>
    </source>
</evidence>
<proteinExistence type="inferred from homology"/>
<comment type="similarity">
    <text evidence="2">Belongs to the DadA oxidoreductase family.</text>
</comment>
<name>A0ABW2KNW9_9ACTN</name>
<dbReference type="Proteomes" id="UP001596540">
    <property type="component" value="Unassembled WGS sequence"/>
</dbReference>
<dbReference type="SUPFAM" id="SSF51905">
    <property type="entry name" value="FAD/NAD(P)-binding domain"/>
    <property type="match status" value="1"/>
</dbReference>
<dbReference type="PANTHER" id="PTHR13847">
    <property type="entry name" value="SARCOSINE DEHYDROGENASE-RELATED"/>
    <property type="match status" value="1"/>
</dbReference>
<dbReference type="EC" id="1.-.-.-" evidence="6"/>
<gene>
    <name evidence="6" type="ORF">ACFQRF_24435</name>
</gene>
<protein>
    <submittedName>
        <fullName evidence="6">NAD(P)/FAD-dependent oxidoreductase</fullName>
        <ecNumber evidence="6">1.-.-.-</ecNumber>
    </submittedName>
</protein>
<evidence type="ECO:0000256" key="4">
    <source>
        <dbReference type="ARBA" id="ARBA00023002"/>
    </source>
</evidence>
<sequence>MRVIVVGGGIVGASAAYHLTRRGVPTTLVEAERPGRATDAGAGIVFPWPLPGTDPAAHAFMMAAARHYPRLAAELAEDVGGPIGYTVVGGMTVGADETAVQRDLEALRALAARPGCGEVGEPEPLPVGEPARRFPALRPEYSGVAVGGTARVNGRLLRGTLLRAAEERALRFRAGAAELVGDGTRVTGVRVGGEVLPADAVVLAAGAWSAALLAPFGVRLPLRPVRGQIVHLALPGHSTGRWPVVRFAGRDHYLLAFPANLVVVGATREPEAGFDHRVTAGGLHRVLADALEVAPGLAEGTVLETRVGFRPASEDGLPILGVPANLPGVVVATGLGASGLTYGPYQGALAADLATGRPCEVDVAAFRPDR</sequence>
<dbReference type="Gene3D" id="3.30.9.10">
    <property type="entry name" value="D-Amino Acid Oxidase, subunit A, domain 2"/>
    <property type="match status" value="1"/>
</dbReference>
<evidence type="ECO:0000256" key="1">
    <source>
        <dbReference type="ARBA" id="ARBA00001974"/>
    </source>
</evidence>
<evidence type="ECO:0000256" key="2">
    <source>
        <dbReference type="ARBA" id="ARBA00009410"/>
    </source>
</evidence>
<feature type="domain" description="FAD dependent oxidoreductase" evidence="5">
    <location>
        <begin position="2"/>
        <end position="353"/>
    </location>
</feature>
<keyword evidence="3" id="KW-0285">Flavoprotein</keyword>
<dbReference type="PANTHER" id="PTHR13847:SF286">
    <property type="entry name" value="D-AMINO ACID DEHYDROGENASE"/>
    <property type="match status" value="1"/>
</dbReference>
<evidence type="ECO:0000256" key="3">
    <source>
        <dbReference type="ARBA" id="ARBA00022630"/>
    </source>
</evidence>
<organism evidence="6 7">
    <name type="scientific">Marinactinospora rubrisoli</name>
    <dbReference type="NCBI Taxonomy" id="2715399"/>
    <lineage>
        <taxon>Bacteria</taxon>
        <taxon>Bacillati</taxon>
        <taxon>Actinomycetota</taxon>
        <taxon>Actinomycetes</taxon>
        <taxon>Streptosporangiales</taxon>
        <taxon>Nocardiopsidaceae</taxon>
        <taxon>Marinactinospora</taxon>
    </lineage>
</organism>
<accession>A0ABW2KNW9</accession>
<keyword evidence="4 6" id="KW-0560">Oxidoreductase</keyword>
<reference evidence="7" key="1">
    <citation type="journal article" date="2019" name="Int. J. Syst. Evol. Microbiol.">
        <title>The Global Catalogue of Microorganisms (GCM) 10K type strain sequencing project: providing services to taxonomists for standard genome sequencing and annotation.</title>
        <authorList>
            <consortium name="The Broad Institute Genomics Platform"/>
            <consortium name="The Broad Institute Genome Sequencing Center for Infectious Disease"/>
            <person name="Wu L."/>
            <person name="Ma J."/>
        </authorList>
    </citation>
    <scope>NUCLEOTIDE SEQUENCE [LARGE SCALE GENOMIC DNA]</scope>
    <source>
        <strain evidence="7">CGMCC 4.7382</strain>
    </source>
</reference>
<dbReference type="SUPFAM" id="SSF54373">
    <property type="entry name" value="FAD-linked reductases, C-terminal domain"/>
    <property type="match status" value="1"/>
</dbReference>
<evidence type="ECO:0000259" key="5">
    <source>
        <dbReference type="Pfam" id="PF01266"/>
    </source>
</evidence>
<comment type="cofactor">
    <cofactor evidence="1">
        <name>FAD</name>
        <dbReference type="ChEBI" id="CHEBI:57692"/>
    </cofactor>
</comment>
<evidence type="ECO:0000313" key="7">
    <source>
        <dbReference type="Proteomes" id="UP001596540"/>
    </source>
</evidence>
<comment type="caution">
    <text evidence="6">The sequence shown here is derived from an EMBL/GenBank/DDBJ whole genome shotgun (WGS) entry which is preliminary data.</text>
</comment>
<keyword evidence="7" id="KW-1185">Reference proteome</keyword>